<dbReference type="InterPro" id="IPR003675">
    <property type="entry name" value="Rce1/LyrA-like_dom"/>
</dbReference>
<evidence type="ECO:0000259" key="3">
    <source>
        <dbReference type="Pfam" id="PF02517"/>
    </source>
</evidence>
<gene>
    <name evidence="4" type="ORF">RM445_04485</name>
</gene>
<evidence type="ECO:0000256" key="2">
    <source>
        <dbReference type="SAM" id="Phobius"/>
    </source>
</evidence>
<feature type="compositionally biased region" description="Polar residues" evidence="1">
    <location>
        <begin position="125"/>
        <end position="137"/>
    </location>
</feature>
<reference evidence="5" key="1">
    <citation type="submission" date="2023-07" db="EMBL/GenBank/DDBJ databases">
        <title>30 novel species of actinomycetes from the DSMZ collection.</title>
        <authorList>
            <person name="Nouioui I."/>
        </authorList>
    </citation>
    <scope>NUCLEOTIDE SEQUENCE [LARGE SCALE GENOMIC DNA]</scope>
    <source>
        <strain evidence="5">DSM 45834</strain>
    </source>
</reference>
<feature type="transmembrane region" description="Helical" evidence="2">
    <location>
        <begin position="70"/>
        <end position="91"/>
    </location>
</feature>
<dbReference type="Proteomes" id="UP001183202">
    <property type="component" value="Unassembled WGS sequence"/>
</dbReference>
<name>A0ABU2N5D7_9PSEU</name>
<comment type="caution">
    <text evidence="4">The sequence shown here is derived from an EMBL/GenBank/DDBJ whole genome shotgun (WGS) entry which is preliminary data.</text>
</comment>
<sequence>MAGIRATAAAARHGALGASIVIGVVWAFWHIPKFLTAGSAQDYSFWLYLVDTIAKAVLFTWVFNSTAGSLLMVTLLHASLNTSTVFLPILPAATGDVGPVVIAIVLHCAAAVAVVLATGPARLTRTSSRADQPQDSVKNVPRPPAPGQTG</sequence>
<accession>A0ABU2N5D7</accession>
<evidence type="ECO:0000313" key="5">
    <source>
        <dbReference type="Proteomes" id="UP001183202"/>
    </source>
</evidence>
<protein>
    <submittedName>
        <fullName evidence="4">CPBP family intramembrane glutamic endopeptidase</fullName>
        <ecNumber evidence="4">3.4.-.-</ecNumber>
    </submittedName>
</protein>
<feature type="region of interest" description="Disordered" evidence="1">
    <location>
        <begin position="125"/>
        <end position="150"/>
    </location>
</feature>
<keyword evidence="2" id="KW-0812">Transmembrane</keyword>
<feature type="transmembrane region" description="Helical" evidence="2">
    <location>
        <begin position="12"/>
        <end position="31"/>
    </location>
</feature>
<dbReference type="GO" id="GO:0016787">
    <property type="term" value="F:hydrolase activity"/>
    <property type="evidence" value="ECO:0007669"/>
    <property type="project" value="UniProtKB-KW"/>
</dbReference>
<feature type="domain" description="CAAX prenyl protease 2/Lysostaphin resistance protein A-like" evidence="3">
    <location>
        <begin position="12"/>
        <end position="82"/>
    </location>
</feature>
<keyword evidence="2" id="KW-0472">Membrane</keyword>
<proteinExistence type="predicted"/>
<organism evidence="4 5">
    <name type="scientific">Pseudonocardia charpentierae</name>
    <dbReference type="NCBI Taxonomy" id="3075545"/>
    <lineage>
        <taxon>Bacteria</taxon>
        <taxon>Bacillati</taxon>
        <taxon>Actinomycetota</taxon>
        <taxon>Actinomycetes</taxon>
        <taxon>Pseudonocardiales</taxon>
        <taxon>Pseudonocardiaceae</taxon>
        <taxon>Pseudonocardia</taxon>
    </lineage>
</organism>
<dbReference type="EC" id="3.4.-.-" evidence="4"/>
<feature type="transmembrane region" description="Helical" evidence="2">
    <location>
        <begin position="43"/>
        <end position="63"/>
    </location>
</feature>
<feature type="transmembrane region" description="Helical" evidence="2">
    <location>
        <begin position="97"/>
        <end position="119"/>
    </location>
</feature>
<evidence type="ECO:0000313" key="4">
    <source>
        <dbReference type="EMBL" id="MDT0348777.1"/>
    </source>
</evidence>
<evidence type="ECO:0000256" key="1">
    <source>
        <dbReference type="SAM" id="MobiDB-lite"/>
    </source>
</evidence>
<keyword evidence="4" id="KW-0378">Hydrolase</keyword>
<feature type="compositionally biased region" description="Pro residues" evidence="1">
    <location>
        <begin position="141"/>
        <end position="150"/>
    </location>
</feature>
<dbReference type="EMBL" id="JAVREJ010000002">
    <property type="protein sequence ID" value="MDT0348777.1"/>
    <property type="molecule type" value="Genomic_DNA"/>
</dbReference>
<dbReference type="RefSeq" id="WP_311554707.1">
    <property type="nucleotide sequence ID" value="NZ_JAVREJ010000002.1"/>
</dbReference>
<keyword evidence="2" id="KW-1133">Transmembrane helix</keyword>
<dbReference type="Pfam" id="PF02517">
    <property type="entry name" value="Rce1-like"/>
    <property type="match status" value="1"/>
</dbReference>
<keyword evidence="5" id="KW-1185">Reference proteome</keyword>